<protein>
    <submittedName>
        <fullName evidence="2">Uncharacterized protein</fullName>
    </submittedName>
</protein>
<evidence type="ECO:0000313" key="2">
    <source>
        <dbReference type="EMBL" id="OXA38144.1"/>
    </source>
</evidence>
<evidence type="ECO:0000313" key="3">
    <source>
        <dbReference type="Proteomes" id="UP000198287"/>
    </source>
</evidence>
<keyword evidence="3" id="KW-1185">Reference proteome</keyword>
<organism evidence="2 3">
    <name type="scientific">Folsomia candida</name>
    <name type="common">Springtail</name>
    <dbReference type="NCBI Taxonomy" id="158441"/>
    <lineage>
        <taxon>Eukaryota</taxon>
        <taxon>Metazoa</taxon>
        <taxon>Ecdysozoa</taxon>
        <taxon>Arthropoda</taxon>
        <taxon>Hexapoda</taxon>
        <taxon>Collembola</taxon>
        <taxon>Entomobryomorpha</taxon>
        <taxon>Isotomoidea</taxon>
        <taxon>Isotomidae</taxon>
        <taxon>Proisotominae</taxon>
        <taxon>Folsomia</taxon>
    </lineage>
</organism>
<feature type="compositionally biased region" description="Acidic residues" evidence="1">
    <location>
        <begin position="251"/>
        <end position="262"/>
    </location>
</feature>
<feature type="compositionally biased region" description="Basic and acidic residues" evidence="1">
    <location>
        <begin position="14"/>
        <end position="53"/>
    </location>
</feature>
<accession>A0A226CZU0</accession>
<reference evidence="2 3" key="1">
    <citation type="submission" date="2015-12" db="EMBL/GenBank/DDBJ databases">
        <title>The genome of Folsomia candida.</title>
        <authorList>
            <person name="Faddeeva A."/>
            <person name="Derks M.F."/>
            <person name="Anvar Y."/>
            <person name="Smit S."/>
            <person name="Van Straalen N."/>
            <person name="Roelofs D."/>
        </authorList>
    </citation>
    <scope>NUCLEOTIDE SEQUENCE [LARGE SCALE GENOMIC DNA]</scope>
    <source>
        <strain evidence="2 3">VU population</strain>
        <tissue evidence="2">Whole body</tissue>
    </source>
</reference>
<dbReference type="EMBL" id="LNIX01000048">
    <property type="protein sequence ID" value="OXA38144.1"/>
    <property type="molecule type" value="Genomic_DNA"/>
</dbReference>
<evidence type="ECO:0000256" key="1">
    <source>
        <dbReference type="SAM" id="MobiDB-lite"/>
    </source>
</evidence>
<sequence>MLRESRAVPRAKRKIADTYPEFRGDYDQEKGQKVQRVERGSQEAKRVTKSREPPKSPIILRFHVFPGPNSGLYSDLARQFKDGILADSENDIRAEFLFHVGDLPRVSTDYDYNASSNAISSTLYLDHTRLKLKIEKQEEKNETQAESIPKGSYVGSYTLTSEQYDALLLEQYPNLKSQQEENPSTTGASGETDKLSANQPLVRVVVEENGIVYVQVKEQKYLVNRTSIVIPRLSLDEIAAATRRSSRMEVQEEGLLEEDEDSMSGWESVA</sequence>
<proteinExistence type="predicted"/>
<feature type="region of interest" description="Disordered" evidence="1">
    <location>
        <begin position="1"/>
        <end position="53"/>
    </location>
</feature>
<dbReference type="AlphaFoldDB" id="A0A226CZU0"/>
<name>A0A226CZU0_FOLCA</name>
<feature type="region of interest" description="Disordered" evidence="1">
    <location>
        <begin position="243"/>
        <end position="270"/>
    </location>
</feature>
<dbReference type="Proteomes" id="UP000198287">
    <property type="component" value="Unassembled WGS sequence"/>
</dbReference>
<gene>
    <name evidence="2" type="ORF">Fcan01_27102</name>
</gene>
<comment type="caution">
    <text evidence="2">The sequence shown here is derived from an EMBL/GenBank/DDBJ whole genome shotgun (WGS) entry which is preliminary data.</text>
</comment>